<dbReference type="Proteomes" id="UP000304148">
    <property type="component" value="Chromosome"/>
</dbReference>
<proteinExistence type="predicted"/>
<dbReference type="EMBL" id="LS992241">
    <property type="protein sequence ID" value="SYX83872.1"/>
    <property type="molecule type" value="Genomic_DNA"/>
</dbReference>
<evidence type="ECO:0000313" key="1">
    <source>
        <dbReference type="EMBL" id="SYX83872.1"/>
    </source>
</evidence>
<gene>
    <name evidence="1" type="ORF">PBLR_12294</name>
</gene>
<protein>
    <submittedName>
        <fullName evidence="1">Uncharacterized protein</fullName>
    </submittedName>
</protein>
<sequence length="91" mass="10494">MNRTVSFGHKMQVLRGVETYGYQAAHYLLQEEELAWDAAKAALLELSSNDDFFAEDSSLQRARLCRTVIRHALLVKQKCLRKEQGIISRIR</sequence>
<evidence type="ECO:0000313" key="2">
    <source>
        <dbReference type="Proteomes" id="UP000304148"/>
    </source>
</evidence>
<dbReference type="AlphaFoldDB" id="A0A383RB87"/>
<reference evidence="2" key="1">
    <citation type="submission" date="2018-08" db="EMBL/GenBank/DDBJ databases">
        <authorList>
            <person name="Chevrot R."/>
        </authorList>
    </citation>
    <scope>NUCLEOTIDE SEQUENCE [LARGE SCALE GENOMIC DNA]</scope>
</reference>
<accession>A0A383RB87</accession>
<organism evidence="1 2">
    <name type="scientific">Paenibacillus alvei</name>
    <name type="common">Bacillus alvei</name>
    <dbReference type="NCBI Taxonomy" id="44250"/>
    <lineage>
        <taxon>Bacteria</taxon>
        <taxon>Bacillati</taxon>
        <taxon>Bacillota</taxon>
        <taxon>Bacilli</taxon>
        <taxon>Bacillales</taxon>
        <taxon>Paenibacillaceae</taxon>
        <taxon>Paenibacillus</taxon>
    </lineage>
</organism>
<dbReference type="RefSeq" id="WP_138185871.1">
    <property type="nucleotide sequence ID" value="NZ_LS992241.1"/>
</dbReference>
<name>A0A383RB87_PAEAL</name>